<organism evidence="2 3">
    <name type="scientific">Nitrospira defluvii</name>
    <dbReference type="NCBI Taxonomy" id="330214"/>
    <lineage>
        <taxon>Bacteria</taxon>
        <taxon>Pseudomonadati</taxon>
        <taxon>Nitrospirota</taxon>
        <taxon>Nitrospiria</taxon>
        <taxon>Nitrospirales</taxon>
        <taxon>Nitrospiraceae</taxon>
        <taxon>Nitrospira</taxon>
    </lineage>
</organism>
<dbReference type="PANTHER" id="PTHR34547">
    <property type="entry name" value="YACP-LIKE NYN DOMAIN PROTEIN"/>
    <property type="match status" value="1"/>
</dbReference>
<accession>A0ABM8SCR9</accession>
<feature type="region of interest" description="Disordered" evidence="1">
    <location>
        <begin position="148"/>
        <end position="177"/>
    </location>
</feature>
<dbReference type="PANTHER" id="PTHR34547:SF1">
    <property type="entry name" value="YACP-LIKE NYN DOMAIN PROTEIN"/>
    <property type="match status" value="1"/>
</dbReference>
<proteinExistence type="predicted"/>
<reference evidence="2 3" key="1">
    <citation type="submission" date="2021-02" db="EMBL/GenBank/DDBJ databases">
        <authorList>
            <person name="Han P."/>
        </authorList>
    </citation>
    <scope>NUCLEOTIDE SEQUENCE [LARGE SCALE GENOMIC DNA]</scope>
    <source>
        <strain evidence="2">Candidatus Nitrospira sp. ZN2</strain>
    </source>
</reference>
<dbReference type="Pfam" id="PF05991">
    <property type="entry name" value="NYN_YacP"/>
    <property type="match status" value="1"/>
</dbReference>
<evidence type="ECO:0000256" key="1">
    <source>
        <dbReference type="SAM" id="MobiDB-lite"/>
    </source>
</evidence>
<dbReference type="RefSeq" id="WP_213044236.1">
    <property type="nucleotide sequence ID" value="NZ_CAJNBJ010000021.1"/>
</dbReference>
<protein>
    <recommendedName>
        <fullName evidence="4">NYN domain-containing protein</fullName>
    </recommendedName>
</protein>
<keyword evidence="3" id="KW-1185">Reference proteome</keyword>
<evidence type="ECO:0008006" key="4">
    <source>
        <dbReference type="Google" id="ProtNLM"/>
    </source>
</evidence>
<dbReference type="Proteomes" id="UP000675880">
    <property type="component" value="Unassembled WGS sequence"/>
</dbReference>
<comment type="caution">
    <text evidence="2">The sequence shown here is derived from an EMBL/GenBank/DDBJ whole genome shotgun (WGS) entry which is preliminary data.</text>
</comment>
<feature type="compositionally biased region" description="Basic and acidic residues" evidence="1">
    <location>
        <begin position="148"/>
        <end position="158"/>
    </location>
</feature>
<dbReference type="EMBL" id="CAJNBJ010000021">
    <property type="protein sequence ID" value="CAE6801209.1"/>
    <property type="molecule type" value="Genomic_DNA"/>
</dbReference>
<gene>
    <name evidence="2" type="ORF">NSPZN2_80072</name>
</gene>
<sequence length="177" mass="19337">MATHLLVDGYNLVGSAGMAGSSGSGRLEATREALIRDLAGYRRRKGHAITVVFDGWQGGMGAEHREFQSGIEVVYSKRGERADQVIQRLARVFGKDCAVVSSDHEVVNAARGAGALVISAAEFRAKLHERPSSGPTLAFKELDRGEAEVVKRSKEKGGNPRKLPKSQRKRNHQLREF</sequence>
<evidence type="ECO:0000313" key="3">
    <source>
        <dbReference type="Proteomes" id="UP000675880"/>
    </source>
</evidence>
<dbReference type="InterPro" id="IPR010298">
    <property type="entry name" value="YacP-like"/>
</dbReference>
<name>A0ABM8SCR9_9BACT</name>
<feature type="compositionally biased region" description="Basic residues" evidence="1">
    <location>
        <begin position="162"/>
        <end position="177"/>
    </location>
</feature>
<evidence type="ECO:0000313" key="2">
    <source>
        <dbReference type="EMBL" id="CAE6801209.1"/>
    </source>
</evidence>